<organism evidence="1">
    <name type="scientific">uncultured densovirus</name>
    <dbReference type="NCBI Taxonomy" id="748192"/>
    <lineage>
        <taxon>Viruses</taxon>
        <taxon>Monodnaviria</taxon>
        <taxon>Shotokuvirae</taxon>
        <taxon>Cossaviricota</taxon>
        <taxon>Quintoviricetes</taxon>
        <taxon>Piccovirales</taxon>
        <taxon>Parvoviridae</taxon>
        <taxon>Densovirinae</taxon>
        <taxon>environmental samples</taxon>
    </lineage>
</organism>
<evidence type="ECO:0000313" key="1">
    <source>
        <dbReference type="EMBL" id="QOD39509.1"/>
    </source>
</evidence>
<dbReference type="EMBL" id="MT733026">
    <property type="protein sequence ID" value="QOD39509.1"/>
    <property type="molecule type" value="Genomic_DNA"/>
</dbReference>
<gene>
    <name evidence="1" type="primary">NS3</name>
</gene>
<reference evidence="1" key="1">
    <citation type="submission" date="2020-07" db="EMBL/GenBank/DDBJ databases">
        <title>Diversity of sea star-associated densoviruses and transcribed endogenized viral elements of densovirus origin.</title>
        <authorList>
            <person name="Jackson E.W."/>
            <person name="Hewson I."/>
        </authorList>
    </citation>
    <scope>NUCLEOTIDE SEQUENCE</scope>
</reference>
<protein>
    <submittedName>
        <fullName evidence="1">NS3</fullName>
    </submittedName>
</protein>
<sequence>MCYSKFARERRDDDFLDLTAAPWEAIPDEAEVQEMLADAGGDWQDEKRTLHVLLFWPSYLKHFGFSIEGCDDYTTVFRLDTVELWEVFKYCHVDMPFQNFALNYNSGYTCTPFTNFRVHGSIWTNDETICCSECLDYDDSDDFYTQEFHAWFDDDQKFRQVVMDNDQKYFCNRCNGFLYTLSDDVDCVVCEHVVDINDPYLFTNM</sequence>
<name>A0A7L7YTE3_9VIRU</name>
<accession>A0A7L7YTE3</accession>
<proteinExistence type="predicted"/>